<dbReference type="Pfam" id="PF09345">
    <property type="entry name" value="SiaC"/>
    <property type="match status" value="1"/>
</dbReference>
<protein>
    <recommendedName>
        <fullName evidence="1">SiaC family regulatory phosphoprotein domain-containing protein</fullName>
    </recommendedName>
</protein>
<proteinExistence type="predicted"/>
<accession>A1ZM87</accession>
<evidence type="ECO:0000313" key="3">
    <source>
        <dbReference type="Proteomes" id="UP000004095"/>
    </source>
</evidence>
<name>A1ZM87_MICM2</name>
<organism evidence="2 3">
    <name type="scientific">Microscilla marina ATCC 23134</name>
    <dbReference type="NCBI Taxonomy" id="313606"/>
    <lineage>
        <taxon>Bacteria</taxon>
        <taxon>Pseudomonadati</taxon>
        <taxon>Bacteroidota</taxon>
        <taxon>Cytophagia</taxon>
        <taxon>Cytophagales</taxon>
        <taxon>Microscillaceae</taxon>
        <taxon>Microscilla</taxon>
    </lineage>
</organism>
<comment type="caution">
    <text evidence="2">The sequence shown here is derived from an EMBL/GenBank/DDBJ whole genome shotgun (WGS) entry which is preliminary data.</text>
</comment>
<feature type="domain" description="SiaC family regulatory phosphoprotein" evidence="1">
    <location>
        <begin position="6"/>
        <end position="125"/>
    </location>
</feature>
<evidence type="ECO:0000259" key="1">
    <source>
        <dbReference type="Pfam" id="PF09345"/>
    </source>
</evidence>
<sequence>MENFHIEGSHYIPEVNFNAETGVLEISGESYHEYTIEFFQPIFDWLKDYTNDSGKKITLNFRMSYFNTSSSRRFLEMMNILEDYHFNKEGDVIINWYYEKTDLDMLESGEEYADDVKVEFNLIAY</sequence>
<dbReference type="OrthoDB" id="5297629at2"/>
<gene>
    <name evidence="2" type="ORF">M23134_04466</name>
</gene>
<dbReference type="AlphaFoldDB" id="A1ZM87"/>
<evidence type="ECO:0000313" key="2">
    <source>
        <dbReference type="EMBL" id="EAY28619.1"/>
    </source>
</evidence>
<dbReference type="eggNOG" id="ENOG50312WH">
    <property type="taxonomic scope" value="Bacteria"/>
</dbReference>
<keyword evidence="3" id="KW-1185">Reference proteome</keyword>
<dbReference type="RefSeq" id="WP_002697911.1">
    <property type="nucleotide sequence ID" value="NZ_AAWS01000015.1"/>
</dbReference>
<dbReference type="InterPro" id="IPR018530">
    <property type="entry name" value="SiaC"/>
</dbReference>
<dbReference type="Proteomes" id="UP000004095">
    <property type="component" value="Unassembled WGS sequence"/>
</dbReference>
<reference evidence="2 3" key="1">
    <citation type="submission" date="2007-01" db="EMBL/GenBank/DDBJ databases">
        <authorList>
            <person name="Haygood M."/>
            <person name="Podell S."/>
            <person name="Anderson C."/>
            <person name="Hopkinson B."/>
            <person name="Roe K."/>
            <person name="Barbeau K."/>
            <person name="Gaasterland T."/>
            <person name="Ferriera S."/>
            <person name="Johnson J."/>
            <person name="Kravitz S."/>
            <person name="Beeson K."/>
            <person name="Sutton G."/>
            <person name="Rogers Y.-H."/>
            <person name="Friedman R."/>
            <person name="Frazier M."/>
            <person name="Venter J.C."/>
        </authorList>
    </citation>
    <scope>NUCLEOTIDE SEQUENCE [LARGE SCALE GENOMIC DNA]</scope>
    <source>
        <strain evidence="2 3">ATCC 23134</strain>
    </source>
</reference>
<dbReference type="EMBL" id="AAWS01000015">
    <property type="protein sequence ID" value="EAY28619.1"/>
    <property type="molecule type" value="Genomic_DNA"/>
</dbReference>